<evidence type="ECO:0000313" key="4">
    <source>
        <dbReference type="Proteomes" id="UP000193920"/>
    </source>
</evidence>
<dbReference type="EMBL" id="MCOG01000043">
    <property type="protein sequence ID" value="ORY70566.1"/>
    <property type="molecule type" value="Genomic_DNA"/>
</dbReference>
<gene>
    <name evidence="3" type="ORF">LY90DRAFT_667416</name>
</gene>
<proteinExistence type="predicted"/>
<evidence type="ECO:0008006" key="5">
    <source>
        <dbReference type="Google" id="ProtNLM"/>
    </source>
</evidence>
<keyword evidence="4" id="KW-1185">Reference proteome</keyword>
<accession>A0A1Y2EH27</accession>
<feature type="region of interest" description="Disordered" evidence="1">
    <location>
        <begin position="241"/>
        <end position="261"/>
    </location>
</feature>
<reference evidence="3 4" key="1">
    <citation type="submission" date="2016-08" db="EMBL/GenBank/DDBJ databases">
        <title>A Parts List for Fungal Cellulosomes Revealed by Comparative Genomics.</title>
        <authorList>
            <consortium name="DOE Joint Genome Institute"/>
            <person name="Haitjema C.H."/>
            <person name="Gilmore S.P."/>
            <person name="Henske J.K."/>
            <person name="Solomon K.V."/>
            <person name="De Groot R."/>
            <person name="Kuo A."/>
            <person name="Mondo S.J."/>
            <person name="Salamov A.A."/>
            <person name="Labutti K."/>
            <person name="Zhao Z."/>
            <person name="Chiniquy J."/>
            <person name="Barry K."/>
            <person name="Brewer H.M."/>
            <person name="Purvine S.O."/>
            <person name="Wright A.T."/>
            <person name="Boxma B."/>
            <person name="Van Alen T."/>
            <person name="Hackstein J.H."/>
            <person name="Baker S.E."/>
            <person name="Grigoriev I.V."/>
            <person name="O'Malley M.A."/>
        </authorList>
    </citation>
    <scope>NUCLEOTIDE SEQUENCE [LARGE SCALE GENOMIC DNA]</scope>
    <source>
        <strain evidence="3 4">G1</strain>
    </source>
</reference>
<dbReference type="OrthoDB" id="5595608at2759"/>
<sequence length="512" mass="58619">MINLILVGISITLSIILVILLFYIRELKSEISSEEREPLLQKYSNISIREKILSRFSSRKPRIQKSREIANNLNSGIKIEDTFSILNKIDKEELLIVNQLNQYCLSFNEQRLLESNFSNNRASTSNYIEQSKQDPINLNQIQSNILSKSYGKSVPKNNTLDILKFKIYQQELEKKKNEKSVYSNLFNQYDSMNEDSHSFRGSIYENHHQYLADKVGKDETKFGSFSDQYININVEKNHQQNTIHPSVYSNKPVLNDHNHDPESSFMNCSNITSPHHSNNYQKTDSLKSSILNDESVTSILSSPSAILTSPNIFKDTSSLSIIVPKNIDDNDIENDAEYDYSINYSHSLLSHRRRSADYPSKRFMRSSMGMYSFSKNIANSSSLFTSSLPPISRPTRVQSLPKLKRNSTGSNIESKRSMVKGQDYIALSQRSFPVRANFIPDISYKDEIKLNVGDLVVITDVYVDEWAKGINIMTNSTGVFPLCYLNTDEPQAQAKTKRFTKIINQEINNNNI</sequence>
<keyword evidence="2" id="KW-1133">Transmembrane helix</keyword>
<keyword evidence="2" id="KW-0472">Membrane</keyword>
<comment type="caution">
    <text evidence="3">The sequence shown here is derived from an EMBL/GenBank/DDBJ whole genome shotgun (WGS) entry which is preliminary data.</text>
</comment>
<protein>
    <recommendedName>
        <fullName evidence="5">SH3 domain-containing protein</fullName>
    </recommendedName>
</protein>
<dbReference type="Proteomes" id="UP000193920">
    <property type="component" value="Unassembled WGS sequence"/>
</dbReference>
<organism evidence="3 4">
    <name type="scientific">Neocallimastix californiae</name>
    <dbReference type="NCBI Taxonomy" id="1754190"/>
    <lineage>
        <taxon>Eukaryota</taxon>
        <taxon>Fungi</taxon>
        <taxon>Fungi incertae sedis</taxon>
        <taxon>Chytridiomycota</taxon>
        <taxon>Chytridiomycota incertae sedis</taxon>
        <taxon>Neocallimastigomycetes</taxon>
        <taxon>Neocallimastigales</taxon>
        <taxon>Neocallimastigaceae</taxon>
        <taxon>Neocallimastix</taxon>
    </lineage>
</organism>
<feature type="transmembrane region" description="Helical" evidence="2">
    <location>
        <begin position="6"/>
        <end position="24"/>
    </location>
</feature>
<name>A0A1Y2EH27_9FUNG</name>
<dbReference type="Gene3D" id="2.30.30.40">
    <property type="entry name" value="SH3 Domains"/>
    <property type="match status" value="1"/>
</dbReference>
<evidence type="ECO:0000256" key="2">
    <source>
        <dbReference type="SAM" id="Phobius"/>
    </source>
</evidence>
<evidence type="ECO:0000313" key="3">
    <source>
        <dbReference type="EMBL" id="ORY70566.1"/>
    </source>
</evidence>
<evidence type="ECO:0000256" key="1">
    <source>
        <dbReference type="SAM" id="MobiDB-lite"/>
    </source>
</evidence>
<dbReference type="InterPro" id="IPR036028">
    <property type="entry name" value="SH3-like_dom_sf"/>
</dbReference>
<dbReference type="SUPFAM" id="SSF50044">
    <property type="entry name" value="SH3-domain"/>
    <property type="match status" value="1"/>
</dbReference>
<keyword evidence="2" id="KW-0812">Transmembrane</keyword>
<dbReference type="AlphaFoldDB" id="A0A1Y2EH27"/>